<feature type="non-terminal residue" evidence="1">
    <location>
        <position position="53"/>
    </location>
</feature>
<dbReference type="AlphaFoldDB" id="A0A9N9FP49"/>
<comment type="caution">
    <text evidence="1">The sequence shown here is derived from an EMBL/GenBank/DDBJ whole genome shotgun (WGS) entry which is preliminary data.</text>
</comment>
<dbReference type="EMBL" id="CAJVPP010001307">
    <property type="protein sequence ID" value="CAG8547829.1"/>
    <property type="molecule type" value="Genomic_DNA"/>
</dbReference>
<reference evidence="1" key="1">
    <citation type="submission" date="2021-06" db="EMBL/GenBank/DDBJ databases">
        <authorList>
            <person name="Kallberg Y."/>
            <person name="Tangrot J."/>
            <person name="Rosling A."/>
        </authorList>
    </citation>
    <scope>NUCLEOTIDE SEQUENCE</scope>
    <source>
        <strain evidence="1">87-6 pot B 2015</strain>
    </source>
</reference>
<protein>
    <submittedName>
        <fullName evidence="1">3937_t:CDS:1</fullName>
    </submittedName>
</protein>
<organism evidence="1 2">
    <name type="scientific">Funneliformis mosseae</name>
    <name type="common">Endomycorrhizal fungus</name>
    <name type="synonym">Glomus mosseae</name>
    <dbReference type="NCBI Taxonomy" id="27381"/>
    <lineage>
        <taxon>Eukaryota</taxon>
        <taxon>Fungi</taxon>
        <taxon>Fungi incertae sedis</taxon>
        <taxon>Mucoromycota</taxon>
        <taxon>Glomeromycotina</taxon>
        <taxon>Glomeromycetes</taxon>
        <taxon>Glomerales</taxon>
        <taxon>Glomeraceae</taxon>
        <taxon>Funneliformis</taxon>
    </lineage>
</organism>
<keyword evidence="2" id="KW-1185">Reference proteome</keyword>
<name>A0A9N9FP49_FUNMO</name>
<sequence>MDTDMDCPFPDCPTDMDIKFLCLGHLDIIPKDLLLGRYFTVYLEANSPVSKKA</sequence>
<gene>
    <name evidence="1" type="ORF">FMOSSE_LOCUS6311</name>
</gene>
<proteinExistence type="predicted"/>
<accession>A0A9N9FP49</accession>
<evidence type="ECO:0000313" key="1">
    <source>
        <dbReference type="EMBL" id="CAG8547829.1"/>
    </source>
</evidence>
<dbReference type="Proteomes" id="UP000789375">
    <property type="component" value="Unassembled WGS sequence"/>
</dbReference>
<evidence type="ECO:0000313" key="2">
    <source>
        <dbReference type="Proteomes" id="UP000789375"/>
    </source>
</evidence>